<dbReference type="STRING" id="153971.AWC19_11125"/>
<name>A0A1X1ZJS9_9MYCO</name>
<organism evidence="1 2">
    <name type="scientific">Mycobacterium palustre</name>
    <dbReference type="NCBI Taxonomy" id="153971"/>
    <lineage>
        <taxon>Bacteria</taxon>
        <taxon>Bacillati</taxon>
        <taxon>Actinomycetota</taxon>
        <taxon>Actinomycetes</taxon>
        <taxon>Mycobacteriales</taxon>
        <taxon>Mycobacteriaceae</taxon>
        <taxon>Mycobacterium</taxon>
        <taxon>Mycobacterium simiae complex</taxon>
    </lineage>
</organism>
<evidence type="ECO:0000313" key="1">
    <source>
        <dbReference type="EMBL" id="ORW23619.1"/>
    </source>
</evidence>
<proteinExistence type="predicted"/>
<reference evidence="1 2" key="1">
    <citation type="submission" date="2016-01" db="EMBL/GenBank/DDBJ databases">
        <title>The new phylogeny of the genus Mycobacterium.</title>
        <authorList>
            <person name="Tarcisio F."/>
            <person name="Conor M."/>
            <person name="Antonella G."/>
            <person name="Elisabetta G."/>
            <person name="Giulia F.S."/>
            <person name="Sara T."/>
            <person name="Anna F."/>
            <person name="Clotilde B."/>
            <person name="Roberto B."/>
            <person name="Veronica D.S."/>
            <person name="Fabio R."/>
            <person name="Monica P."/>
            <person name="Olivier J."/>
            <person name="Enrico T."/>
            <person name="Nicola S."/>
        </authorList>
    </citation>
    <scope>NUCLEOTIDE SEQUENCE [LARGE SCALE GENOMIC DNA]</scope>
    <source>
        <strain evidence="1 2">DSM 44572</strain>
    </source>
</reference>
<sequence>MVEQPNLLHMVSSPDTLLFHGQRRRGGPRRAHTARLEHGLTQLVLSEVVVALGAWSRRPDVSDANRRFGCIL</sequence>
<protein>
    <submittedName>
        <fullName evidence="1">Uncharacterized protein</fullName>
    </submittedName>
</protein>
<evidence type="ECO:0000313" key="2">
    <source>
        <dbReference type="Proteomes" id="UP000193529"/>
    </source>
</evidence>
<dbReference type="EMBL" id="LQPJ01000107">
    <property type="protein sequence ID" value="ORW23619.1"/>
    <property type="molecule type" value="Genomic_DNA"/>
</dbReference>
<gene>
    <name evidence="1" type="ORF">AWC19_11125</name>
</gene>
<dbReference type="Proteomes" id="UP000193529">
    <property type="component" value="Unassembled WGS sequence"/>
</dbReference>
<dbReference type="AlphaFoldDB" id="A0A1X1ZJS9"/>
<accession>A0A1X1ZJS9</accession>
<keyword evidence="2" id="KW-1185">Reference proteome</keyword>
<comment type="caution">
    <text evidence="1">The sequence shown here is derived from an EMBL/GenBank/DDBJ whole genome shotgun (WGS) entry which is preliminary data.</text>
</comment>